<name>A0AAV6G7F6_9TELE</name>
<keyword evidence="5" id="KW-1185">Reference proteome</keyword>
<feature type="compositionally biased region" description="Acidic residues" evidence="3">
    <location>
        <begin position="127"/>
        <end position="136"/>
    </location>
</feature>
<protein>
    <recommendedName>
        <fullName evidence="6">Dapper homolog 3</fullName>
    </recommendedName>
</protein>
<proteinExistence type="inferred from homology"/>
<accession>A0AAV6G7F6</accession>
<dbReference type="PANTHER" id="PTHR15919">
    <property type="entry name" value="DAPPER-RELATED"/>
    <property type="match status" value="1"/>
</dbReference>
<feature type="compositionally biased region" description="Basic residues" evidence="3">
    <location>
        <begin position="535"/>
        <end position="554"/>
    </location>
</feature>
<comment type="caution">
    <text evidence="4">The sequence shown here is derived from an EMBL/GenBank/DDBJ whole genome shotgun (WGS) entry which is preliminary data.</text>
</comment>
<reference evidence="4" key="1">
    <citation type="submission" date="2020-10" db="EMBL/GenBank/DDBJ databases">
        <title>Chromosome-scale genome assembly of the Allis shad, Alosa alosa.</title>
        <authorList>
            <person name="Margot Z."/>
            <person name="Christophe K."/>
            <person name="Cabau C."/>
            <person name="Louis A."/>
            <person name="Berthelot C."/>
            <person name="Parey E."/>
            <person name="Roest Crollius H."/>
            <person name="Montfort J."/>
            <person name="Robinson-Rechavi M."/>
            <person name="Bucao C."/>
            <person name="Bouchez O."/>
            <person name="Gislard M."/>
            <person name="Lluch J."/>
            <person name="Milhes M."/>
            <person name="Lampietro C."/>
            <person name="Lopez Roques C."/>
            <person name="Donnadieu C."/>
            <person name="Braasch I."/>
            <person name="Desvignes T."/>
            <person name="Postlethwait J."/>
            <person name="Bobe J."/>
            <person name="Guiguen Y."/>
        </authorList>
    </citation>
    <scope>NUCLEOTIDE SEQUENCE</scope>
    <source>
        <strain evidence="4">M-15738</strain>
        <tissue evidence="4">Blood</tissue>
    </source>
</reference>
<evidence type="ECO:0000313" key="4">
    <source>
        <dbReference type="EMBL" id="KAG5269435.1"/>
    </source>
</evidence>
<sequence>MYCGFSLPMTTERRQNKERLEASLAWLCELELLKQRQESLVLNALSLGDIVPGQPAWGDLQPARSTQSDVLREQEDLTLRRQLNSLQGAPWGLMLALEQQLRELGLEQSSPLSLPPPPLLPATVCDEASEDEDEEDSRPSSGFYEQSESLSPPGGPPTTWASSHHRPKSVDCSLLNGEEAREPSPRAMLPRSHSAPFSPLEDIAEGTGEEEEVEEDEPWPEAPELDTTEEDIQQALRVEAYILSLLQRRALRPRQTQYPPAATGRGLTTSASFPVRPPHPITVPAAHATEAPPDPAAEPQEWVASEEVQSDAELAQALEQYYLSLLYPTSRPASLAAAAPLVAPPPQQYAGAMEPSSYSSTDPESLQSNPDYGEPYPLVAEQLLTVNYVPVEHPHPHHCSPFHGKHKPSRASFSGGQLPPPPARSSPCRGSGGAEARSSPRGTGKKRTTATATTTTTAATSRSRSENSLQAGGGGWGRYYTVQRDMARARRQVQGQDEPPHHQQRRWCSTADLSQEEEEAAGGGGGGGGGYGGRPNHHHPHLYSHPHPHPHAHPRQAWPPPPPLCAQYGGPERGDEVAAVAMAAAAAVAPVPVQAAGGGSDSSLSEAYSPGSSSFTSDSDESGGGLVWPQEVPPRLASSPPPALSSVVKIKASHALKKKIMRFRSGSLKVMTTV</sequence>
<gene>
    <name evidence="4" type="ORF">AALO_G00201980</name>
</gene>
<dbReference type="AlphaFoldDB" id="A0AAV6G7F6"/>
<dbReference type="Pfam" id="PF15268">
    <property type="entry name" value="Dapper"/>
    <property type="match status" value="2"/>
</dbReference>
<keyword evidence="2" id="KW-0175">Coiled coil</keyword>
<feature type="region of interest" description="Disordered" evidence="3">
    <location>
        <begin position="488"/>
        <end position="567"/>
    </location>
</feature>
<feature type="region of interest" description="Disordered" evidence="3">
    <location>
        <begin position="594"/>
        <end position="644"/>
    </location>
</feature>
<dbReference type="GO" id="GO:0090090">
    <property type="term" value="P:negative regulation of canonical Wnt signaling pathway"/>
    <property type="evidence" value="ECO:0007669"/>
    <property type="project" value="TreeGrafter"/>
</dbReference>
<dbReference type="GO" id="GO:0005737">
    <property type="term" value="C:cytoplasm"/>
    <property type="evidence" value="ECO:0007669"/>
    <property type="project" value="TreeGrafter"/>
</dbReference>
<feature type="region of interest" description="Disordered" evidence="3">
    <location>
        <begin position="397"/>
        <end position="476"/>
    </location>
</feature>
<feature type="compositionally biased region" description="Low complexity" evidence="3">
    <location>
        <begin position="449"/>
        <end position="460"/>
    </location>
</feature>
<comment type="similarity">
    <text evidence="1">Belongs to the dapper family.</text>
</comment>
<feature type="compositionally biased region" description="Polar residues" evidence="3">
    <location>
        <begin position="356"/>
        <end position="370"/>
    </location>
</feature>
<dbReference type="PANTHER" id="PTHR15919:SF1">
    <property type="entry name" value="DAPPER HOMOLOG 3"/>
    <property type="match status" value="1"/>
</dbReference>
<evidence type="ECO:0000256" key="1">
    <source>
        <dbReference type="ARBA" id="ARBA00010807"/>
    </source>
</evidence>
<feature type="compositionally biased region" description="Gly residues" evidence="3">
    <location>
        <begin position="521"/>
        <end position="533"/>
    </location>
</feature>
<dbReference type="Proteomes" id="UP000823561">
    <property type="component" value="Chromosome 15"/>
</dbReference>
<evidence type="ECO:0008006" key="6">
    <source>
        <dbReference type="Google" id="ProtNLM"/>
    </source>
</evidence>
<feature type="region of interest" description="Disordered" evidence="3">
    <location>
        <begin position="348"/>
        <end position="375"/>
    </location>
</feature>
<evidence type="ECO:0000313" key="5">
    <source>
        <dbReference type="Proteomes" id="UP000823561"/>
    </source>
</evidence>
<dbReference type="InterPro" id="IPR024843">
    <property type="entry name" value="Dapper"/>
</dbReference>
<feature type="region of interest" description="Disordered" evidence="3">
    <location>
        <begin position="256"/>
        <end position="275"/>
    </location>
</feature>
<feature type="compositionally biased region" description="Basic residues" evidence="3">
    <location>
        <begin position="397"/>
        <end position="409"/>
    </location>
</feature>
<feature type="region of interest" description="Disordered" evidence="3">
    <location>
        <begin position="108"/>
        <end position="227"/>
    </location>
</feature>
<organism evidence="4 5">
    <name type="scientific">Alosa alosa</name>
    <name type="common">allis shad</name>
    <dbReference type="NCBI Taxonomy" id="278164"/>
    <lineage>
        <taxon>Eukaryota</taxon>
        <taxon>Metazoa</taxon>
        <taxon>Chordata</taxon>
        <taxon>Craniata</taxon>
        <taxon>Vertebrata</taxon>
        <taxon>Euteleostomi</taxon>
        <taxon>Actinopterygii</taxon>
        <taxon>Neopterygii</taxon>
        <taxon>Teleostei</taxon>
        <taxon>Clupei</taxon>
        <taxon>Clupeiformes</taxon>
        <taxon>Clupeoidei</taxon>
        <taxon>Clupeidae</taxon>
        <taxon>Alosa</taxon>
    </lineage>
</organism>
<dbReference type="EMBL" id="JADWDJ010000015">
    <property type="protein sequence ID" value="KAG5269435.1"/>
    <property type="molecule type" value="Genomic_DNA"/>
</dbReference>
<feature type="compositionally biased region" description="Acidic residues" evidence="3">
    <location>
        <begin position="202"/>
        <end position="227"/>
    </location>
</feature>
<evidence type="ECO:0000256" key="2">
    <source>
        <dbReference type="ARBA" id="ARBA00023054"/>
    </source>
</evidence>
<evidence type="ECO:0000256" key="3">
    <source>
        <dbReference type="SAM" id="MobiDB-lite"/>
    </source>
</evidence>